<dbReference type="AlphaFoldDB" id="A0A0W0GBX5"/>
<name>A0A0W0GBX5_MONRR</name>
<comment type="caution">
    <text evidence="1">The sequence shown here is derived from an EMBL/GenBank/DDBJ whole genome shotgun (WGS) entry which is preliminary data.</text>
</comment>
<evidence type="ECO:0000313" key="1">
    <source>
        <dbReference type="EMBL" id="KTB46076.1"/>
    </source>
</evidence>
<evidence type="ECO:0000313" key="2">
    <source>
        <dbReference type="Proteomes" id="UP000054988"/>
    </source>
</evidence>
<reference evidence="1 2" key="1">
    <citation type="submission" date="2015-12" db="EMBL/GenBank/DDBJ databases">
        <title>Draft genome sequence of Moniliophthora roreri, the causal agent of frosty pod rot of cacao.</title>
        <authorList>
            <person name="Aime M.C."/>
            <person name="Diaz-Valderrama J.R."/>
            <person name="Kijpornyongpan T."/>
            <person name="Phillips-Mora W."/>
        </authorList>
    </citation>
    <scope>NUCLEOTIDE SEQUENCE [LARGE SCALE GENOMIC DNA]</scope>
    <source>
        <strain evidence="1 2">MCA 2952</strain>
    </source>
</reference>
<protein>
    <submittedName>
        <fullName evidence="1">Uncharacterized protein</fullName>
    </submittedName>
</protein>
<accession>A0A0W0GBX5</accession>
<sequence>MPGVKRIRSSEDFHESKHKCALQEVIEGCHRPADNSDALSTLKIEEDEQHTVHSPVADFAFTRIGTHWSRLKLKTVVIYGDSYSALHGDTGEETWADHITSLQDCGEVLVRNYARRGSTAWEDITPQVSRFLVDHPANSSSSLDATESLYIIYLVSTTVGAQTEDELESIMETLFDAIHVLHTTAVCEILATRIKSVGTNKIIPKKSWKFTCRP</sequence>
<dbReference type="SUPFAM" id="SSF52266">
    <property type="entry name" value="SGNH hydrolase"/>
    <property type="match status" value="1"/>
</dbReference>
<dbReference type="Proteomes" id="UP000054988">
    <property type="component" value="Unassembled WGS sequence"/>
</dbReference>
<gene>
    <name evidence="1" type="ORF">WG66_1323</name>
</gene>
<organism evidence="1 2">
    <name type="scientific">Moniliophthora roreri</name>
    <name type="common">Frosty pod rot fungus</name>
    <name type="synonym">Monilia roreri</name>
    <dbReference type="NCBI Taxonomy" id="221103"/>
    <lineage>
        <taxon>Eukaryota</taxon>
        <taxon>Fungi</taxon>
        <taxon>Dikarya</taxon>
        <taxon>Basidiomycota</taxon>
        <taxon>Agaricomycotina</taxon>
        <taxon>Agaricomycetes</taxon>
        <taxon>Agaricomycetidae</taxon>
        <taxon>Agaricales</taxon>
        <taxon>Marasmiineae</taxon>
        <taxon>Marasmiaceae</taxon>
        <taxon>Moniliophthora</taxon>
    </lineage>
</organism>
<dbReference type="EMBL" id="LATX01000498">
    <property type="protein sequence ID" value="KTB46076.1"/>
    <property type="molecule type" value="Genomic_DNA"/>
</dbReference>
<proteinExistence type="predicted"/>